<dbReference type="OrthoDB" id="5229512at2759"/>
<dbReference type="EMBL" id="FP929135">
    <property type="protein sequence ID" value="CBX99175.1"/>
    <property type="molecule type" value="Genomic_DNA"/>
</dbReference>
<dbReference type="InParanoid" id="E5A6D0"/>
<dbReference type="InterPro" id="IPR038883">
    <property type="entry name" value="AN11006-like"/>
</dbReference>
<dbReference type="AlphaFoldDB" id="E5A6D0"/>
<accession>E5A6D0</accession>
<dbReference type="HOGENOM" id="CLU_050571_0_0_1"/>
<sequence>MSSHVPLQPFRFLDLPSELRNNIYDLLLCSWDSELEQDPDWLSNLSRRCPSYSATALVRTNKRIQAEASDYMIKRNQFIRITCRGLDVRKLFLADGIPVITTDGGKVSQFKGYVMHMTLSKPASTPFVFDYPDFEILILRSDLPKLCDQLDLETVMEDVNSTTKEHISLRVEIKLNYSLAHFLTPKLQHHLLNPVTSLRGLPNLHILDPVDPTLSQTLTTQAAQPRWTNPTTTLEQIHTAITLGNNHHFNPYTSATTWSSALRTLNRIRHSTSWHPLSQSGGLDFINETANLYFTLHLLHAQFLTLDVPSTPTIPTTPSPPLLTHNATAARHHLALCDAAAARFAQHADATWRPARDQRAKMLFLQARWIRLMGEVQRCDKAVRMLDLALRLAPGERVLGEEREVVGRWAGEVERARRGGGRGERGERGEEWVGRRVLAAVWGVVGGLWGVRWR</sequence>
<name>E5A6D0_LEPMJ</name>
<organism evidence="1 2">
    <name type="scientific">Leptosphaeria maculans (strain JN3 / isolate v23.1.3 / race Av1-4-5-6-7-8)</name>
    <name type="common">Blackleg fungus</name>
    <name type="synonym">Phoma lingam</name>
    <dbReference type="NCBI Taxonomy" id="985895"/>
    <lineage>
        <taxon>Eukaryota</taxon>
        <taxon>Fungi</taxon>
        <taxon>Dikarya</taxon>
        <taxon>Ascomycota</taxon>
        <taxon>Pezizomycotina</taxon>
        <taxon>Dothideomycetes</taxon>
        <taxon>Pleosporomycetidae</taxon>
        <taxon>Pleosporales</taxon>
        <taxon>Pleosporineae</taxon>
        <taxon>Leptosphaeriaceae</taxon>
        <taxon>Plenodomus</taxon>
        <taxon>Plenodomus lingam/Leptosphaeria maculans species complex</taxon>
    </lineage>
</organism>
<gene>
    <name evidence="1" type="ORF">LEMA_P084140.1</name>
</gene>
<dbReference type="VEuPathDB" id="FungiDB:LEMA_P084140.1"/>
<keyword evidence="2" id="KW-1185">Reference proteome</keyword>
<dbReference type="GeneID" id="13288977"/>
<dbReference type="PANTHER" id="PTHR42085">
    <property type="entry name" value="F-BOX DOMAIN-CONTAINING PROTEIN"/>
    <property type="match status" value="1"/>
</dbReference>
<dbReference type="OMA" id="VGKRQWQ"/>
<dbReference type="Proteomes" id="UP000002668">
    <property type="component" value="Genome"/>
</dbReference>
<evidence type="ECO:0000313" key="2">
    <source>
        <dbReference type="Proteomes" id="UP000002668"/>
    </source>
</evidence>
<dbReference type="PANTHER" id="PTHR42085:SF2">
    <property type="entry name" value="F-BOX DOMAIN-CONTAINING PROTEIN"/>
    <property type="match status" value="1"/>
</dbReference>
<protein>
    <submittedName>
        <fullName evidence="1">Uncharacterized protein</fullName>
    </submittedName>
</protein>
<proteinExistence type="predicted"/>
<dbReference type="eggNOG" id="ENOG502SR62">
    <property type="taxonomic scope" value="Eukaryota"/>
</dbReference>
<reference evidence="2" key="1">
    <citation type="journal article" date="2011" name="Nat. Commun.">
        <title>Effector diversification within compartments of the Leptosphaeria maculans genome affected by Repeat-Induced Point mutations.</title>
        <authorList>
            <person name="Rouxel T."/>
            <person name="Grandaubert J."/>
            <person name="Hane J.K."/>
            <person name="Hoede C."/>
            <person name="van de Wouw A.P."/>
            <person name="Couloux A."/>
            <person name="Dominguez V."/>
            <person name="Anthouard V."/>
            <person name="Bally P."/>
            <person name="Bourras S."/>
            <person name="Cozijnsen A.J."/>
            <person name="Ciuffetti L.M."/>
            <person name="Degrave A."/>
            <person name="Dilmaghani A."/>
            <person name="Duret L."/>
            <person name="Fudal I."/>
            <person name="Goodwin S.B."/>
            <person name="Gout L."/>
            <person name="Glaser N."/>
            <person name="Linglin J."/>
            <person name="Kema G.H.J."/>
            <person name="Lapalu N."/>
            <person name="Lawrence C.B."/>
            <person name="May K."/>
            <person name="Meyer M."/>
            <person name="Ollivier B."/>
            <person name="Poulain J."/>
            <person name="Schoch C.L."/>
            <person name="Simon A."/>
            <person name="Spatafora J.W."/>
            <person name="Stachowiak A."/>
            <person name="Turgeon B.G."/>
            <person name="Tyler B.M."/>
            <person name="Vincent D."/>
            <person name="Weissenbach J."/>
            <person name="Amselem J."/>
            <person name="Quesneville H."/>
            <person name="Oliver R.P."/>
            <person name="Wincker P."/>
            <person name="Balesdent M.-H."/>
            <person name="Howlett B.J."/>
        </authorList>
    </citation>
    <scope>NUCLEOTIDE SEQUENCE [LARGE SCALE GENOMIC DNA]</scope>
    <source>
        <strain evidence="2">JN3 / isolate v23.1.3 / race Av1-4-5-6-7-8</strain>
    </source>
</reference>
<evidence type="ECO:0000313" key="1">
    <source>
        <dbReference type="EMBL" id="CBX99175.1"/>
    </source>
</evidence>